<dbReference type="InterPro" id="IPR013766">
    <property type="entry name" value="Thioredoxin_domain"/>
</dbReference>
<dbReference type="CDD" id="cd03017">
    <property type="entry name" value="PRX_BCP"/>
    <property type="match status" value="1"/>
</dbReference>
<dbReference type="EC" id="1.11.1.24" evidence="3"/>
<dbReference type="PANTHER" id="PTHR42801">
    <property type="entry name" value="THIOREDOXIN-DEPENDENT PEROXIDE REDUCTASE"/>
    <property type="match status" value="1"/>
</dbReference>
<evidence type="ECO:0000256" key="5">
    <source>
        <dbReference type="ARBA" id="ARBA00022862"/>
    </source>
</evidence>
<evidence type="ECO:0000256" key="8">
    <source>
        <dbReference type="ARBA" id="ARBA00023284"/>
    </source>
</evidence>
<comment type="caution">
    <text evidence="14">The sequence shown here is derived from an EMBL/GenBank/DDBJ whole genome shotgun (WGS) entry which is preliminary data.</text>
</comment>
<organism evidence="14 15">
    <name type="scientific">Candidatus Woesebacteria bacterium GW2011_GWB1_40_12</name>
    <dbReference type="NCBI Taxonomy" id="1618576"/>
    <lineage>
        <taxon>Bacteria</taxon>
        <taxon>Candidatus Woeseibacteriota</taxon>
    </lineage>
</organism>
<comment type="catalytic activity">
    <reaction evidence="11">
        <text>a hydroperoxide + [thioredoxin]-dithiol = an alcohol + [thioredoxin]-disulfide + H2O</text>
        <dbReference type="Rhea" id="RHEA:62620"/>
        <dbReference type="Rhea" id="RHEA-COMP:10698"/>
        <dbReference type="Rhea" id="RHEA-COMP:10700"/>
        <dbReference type="ChEBI" id="CHEBI:15377"/>
        <dbReference type="ChEBI" id="CHEBI:29950"/>
        <dbReference type="ChEBI" id="CHEBI:30879"/>
        <dbReference type="ChEBI" id="CHEBI:35924"/>
        <dbReference type="ChEBI" id="CHEBI:50058"/>
        <dbReference type="EC" id="1.11.1.24"/>
    </reaction>
</comment>
<dbReference type="EMBL" id="LBYA01000021">
    <property type="protein sequence ID" value="KKR42517.1"/>
    <property type="molecule type" value="Genomic_DNA"/>
</dbReference>
<name>A0A0G0TWZ8_9BACT</name>
<dbReference type="InterPro" id="IPR036249">
    <property type="entry name" value="Thioredoxin-like_sf"/>
</dbReference>
<dbReference type="PIRSF" id="PIRSF000239">
    <property type="entry name" value="AHPC"/>
    <property type="match status" value="1"/>
</dbReference>
<evidence type="ECO:0000256" key="4">
    <source>
        <dbReference type="ARBA" id="ARBA00022559"/>
    </source>
</evidence>
<feature type="domain" description="Thioredoxin" evidence="13">
    <location>
        <begin position="8"/>
        <end position="160"/>
    </location>
</feature>
<dbReference type="NCBIfam" id="NF006960">
    <property type="entry name" value="PRK09437.1"/>
    <property type="match status" value="1"/>
</dbReference>
<reference evidence="14 15" key="1">
    <citation type="journal article" date="2015" name="Nature">
        <title>rRNA introns, odd ribosomes, and small enigmatic genomes across a large radiation of phyla.</title>
        <authorList>
            <person name="Brown C.T."/>
            <person name="Hug L.A."/>
            <person name="Thomas B.C."/>
            <person name="Sharon I."/>
            <person name="Castelle C.J."/>
            <person name="Singh A."/>
            <person name="Wilkins M.J."/>
            <person name="Williams K.H."/>
            <person name="Banfield J.F."/>
        </authorList>
    </citation>
    <scope>NUCLEOTIDE SEQUENCE [LARGE SCALE GENOMIC DNA]</scope>
</reference>
<evidence type="ECO:0000256" key="2">
    <source>
        <dbReference type="ARBA" id="ARBA00011245"/>
    </source>
</evidence>
<evidence type="ECO:0000256" key="9">
    <source>
        <dbReference type="ARBA" id="ARBA00032824"/>
    </source>
</evidence>
<keyword evidence="5" id="KW-0049">Antioxidant</keyword>
<evidence type="ECO:0000313" key="15">
    <source>
        <dbReference type="Proteomes" id="UP000034215"/>
    </source>
</evidence>
<dbReference type="GO" id="GO:0034599">
    <property type="term" value="P:cellular response to oxidative stress"/>
    <property type="evidence" value="ECO:0007669"/>
    <property type="project" value="TreeGrafter"/>
</dbReference>
<protein>
    <recommendedName>
        <fullName evidence="3">thioredoxin-dependent peroxiredoxin</fullName>
        <ecNumber evidence="3">1.11.1.24</ecNumber>
    </recommendedName>
    <alternativeName>
        <fullName evidence="9">Thioredoxin peroxidase</fullName>
    </alternativeName>
</protein>
<evidence type="ECO:0000256" key="6">
    <source>
        <dbReference type="ARBA" id="ARBA00023002"/>
    </source>
</evidence>
<evidence type="ECO:0000256" key="1">
    <source>
        <dbReference type="ARBA" id="ARBA00003330"/>
    </source>
</evidence>
<evidence type="ECO:0000259" key="13">
    <source>
        <dbReference type="PROSITE" id="PS51352"/>
    </source>
</evidence>
<dbReference type="AlphaFoldDB" id="A0A0G0TWZ8"/>
<sequence length="160" mass="18060">MTQENEKLVVGGVAPEFSLPDQNGVVRTLKEFSGKWLLIYFYPKDNTPGCTTEACEIRDTWGEFKKTGAEVVGISIDSVESHKKFGEKHLLPFTLLSDAEKKTVADYKVWGLKSFMGKNFFGTRRTSFLIDPQGKIAKIYENVRPAEHANEVLRDIQSLL</sequence>
<keyword evidence="8" id="KW-0676">Redox-active center</keyword>
<keyword evidence="7" id="KW-1015">Disulfide bond</keyword>
<comment type="similarity">
    <text evidence="10">Belongs to the peroxiredoxin family. BCP/PrxQ subfamily.</text>
</comment>
<comment type="function">
    <text evidence="1">Thiol-specific peroxidase that catalyzes the reduction of hydrogen peroxide and organic hydroperoxides to water and alcohols, respectively. Plays a role in cell protection against oxidative stress by detoxifying peroxides and as sensor of hydrogen peroxide-mediated signaling events.</text>
</comment>
<gene>
    <name evidence="14" type="ORF">UT76_C0021G0016</name>
</gene>
<keyword evidence="4" id="KW-0575">Peroxidase</keyword>
<dbReference type="GO" id="GO:0005737">
    <property type="term" value="C:cytoplasm"/>
    <property type="evidence" value="ECO:0007669"/>
    <property type="project" value="TreeGrafter"/>
</dbReference>
<dbReference type="InterPro" id="IPR024706">
    <property type="entry name" value="Peroxiredoxin_AhpC-typ"/>
</dbReference>
<dbReference type="Gene3D" id="3.40.30.10">
    <property type="entry name" value="Glutaredoxin"/>
    <property type="match status" value="1"/>
</dbReference>
<dbReference type="PANTHER" id="PTHR42801:SF4">
    <property type="entry name" value="AHPC_TSA FAMILY PROTEIN"/>
    <property type="match status" value="1"/>
</dbReference>
<accession>A0A0G0TWZ8</accession>
<dbReference type="GO" id="GO:0008379">
    <property type="term" value="F:thioredoxin peroxidase activity"/>
    <property type="evidence" value="ECO:0007669"/>
    <property type="project" value="TreeGrafter"/>
</dbReference>
<evidence type="ECO:0000256" key="10">
    <source>
        <dbReference type="ARBA" id="ARBA00038489"/>
    </source>
</evidence>
<evidence type="ECO:0000313" key="14">
    <source>
        <dbReference type="EMBL" id="KKR42517.1"/>
    </source>
</evidence>
<dbReference type="GO" id="GO:0045454">
    <property type="term" value="P:cell redox homeostasis"/>
    <property type="evidence" value="ECO:0007669"/>
    <property type="project" value="TreeGrafter"/>
</dbReference>
<keyword evidence="6" id="KW-0560">Oxidoreductase</keyword>
<dbReference type="FunFam" id="3.40.30.10:FF:000007">
    <property type="entry name" value="Thioredoxin-dependent thiol peroxidase"/>
    <property type="match status" value="1"/>
</dbReference>
<evidence type="ECO:0000256" key="12">
    <source>
        <dbReference type="PIRSR" id="PIRSR000239-1"/>
    </source>
</evidence>
<evidence type="ECO:0000256" key="11">
    <source>
        <dbReference type="ARBA" id="ARBA00049091"/>
    </source>
</evidence>
<dbReference type="Pfam" id="PF00578">
    <property type="entry name" value="AhpC-TSA"/>
    <property type="match status" value="1"/>
</dbReference>
<dbReference type="PATRIC" id="fig|1618576.3.peg.385"/>
<dbReference type="InterPro" id="IPR050924">
    <property type="entry name" value="Peroxiredoxin_BCP/PrxQ"/>
</dbReference>
<comment type="subunit">
    <text evidence="2">Monomer.</text>
</comment>
<dbReference type="PROSITE" id="PS51352">
    <property type="entry name" value="THIOREDOXIN_2"/>
    <property type="match status" value="1"/>
</dbReference>
<dbReference type="Proteomes" id="UP000034215">
    <property type="component" value="Unassembled WGS sequence"/>
</dbReference>
<feature type="active site" description="Cysteine sulfenic acid (-SOH) intermediate; for peroxidase activity" evidence="12">
    <location>
        <position position="50"/>
    </location>
</feature>
<evidence type="ECO:0000256" key="7">
    <source>
        <dbReference type="ARBA" id="ARBA00023157"/>
    </source>
</evidence>
<proteinExistence type="inferred from homology"/>
<dbReference type="InterPro" id="IPR000866">
    <property type="entry name" value="AhpC/TSA"/>
</dbReference>
<dbReference type="SUPFAM" id="SSF52833">
    <property type="entry name" value="Thioredoxin-like"/>
    <property type="match status" value="1"/>
</dbReference>
<evidence type="ECO:0000256" key="3">
    <source>
        <dbReference type="ARBA" id="ARBA00013017"/>
    </source>
</evidence>